<feature type="non-terminal residue" evidence="1">
    <location>
        <position position="42"/>
    </location>
</feature>
<dbReference type="Proteomes" id="UP001054945">
    <property type="component" value="Unassembled WGS sequence"/>
</dbReference>
<dbReference type="EMBL" id="BPLR01017526">
    <property type="protein sequence ID" value="GIY92357.1"/>
    <property type="molecule type" value="Genomic_DNA"/>
</dbReference>
<dbReference type="AlphaFoldDB" id="A0AAV4XCK1"/>
<reference evidence="1 2" key="1">
    <citation type="submission" date="2021-06" db="EMBL/GenBank/DDBJ databases">
        <title>Caerostris extrusa draft genome.</title>
        <authorList>
            <person name="Kono N."/>
            <person name="Arakawa K."/>
        </authorList>
    </citation>
    <scope>NUCLEOTIDE SEQUENCE [LARGE SCALE GENOMIC DNA]</scope>
</reference>
<protein>
    <submittedName>
        <fullName evidence="1">Uncharacterized protein</fullName>
    </submittedName>
</protein>
<sequence>MASNERVWDVHDVEVSICTGYRGIVYLPDLSNPISQQQGVVA</sequence>
<keyword evidence="2" id="KW-1185">Reference proteome</keyword>
<accession>A0AAV4XCK1</accession>
<organism evidence="1 2">
    <name type="scientific">Caerostris extrusa</name>
    <name type="common">Bark spider</name>
    <name type="synonym">Caerostris bankana</name>
    <dbReference type="NCBI Taxonomy" id="172846"/>
    <lineage>
        <taxon>Eukaryota</taxon>
        <taxon>Metazoa</taxon>
        <taxon>Ecdysozoa</taxon>
        <taxon>Arthropoda</taxon>
        <taxon>Chelicerata</taxon>
        <taxon>Arachnida</taxon>
        <taxon>Araneae</taxon>
        <taxon>Araneomorphae</taxon>
        <taxon>Entelegynae</taxon>
        <taxon>Araneoidea</taxon>
        <taxon>Araneidae</taxon>
        <taxon>Caerostris</taxon>
    </lineage>
</organism>
<name>A0AAV4XCK1_CAEEX</name>
<proteinExistence type="predicted"/>
<comment type="caution">
    <text evidence="1">The sequence shown here is derived from an EMBL/GenBank/DDBJ whole genome shotgun (WGS) entry which is preliminary data.</text>
</comment>
<gene>
    <name evidence="1" type="ORF">CEXT_454401</name>
</gene>
<evidence type="ECO:0000313" key="1">
    <source>
        <dbReference type="EMBL" id="GIY92357.1"/>
    </source>
</evidence>
<evidence type="ECO:0000313" key="2">
    <source>
        <dbReference type="Proteomes" id="UP001054945"/>
    </source>
</evidence>